<name>A0A6N4WGM9_9MYCO</name>
<gene>
    <name evidence="1" type="ORF">MANY_49100</name>
</gene>
<evidence type="ECO:0000313" key="1">
    <source>
        <dbReference type="EMBL" id="BBZ79573.1"/>
    </source>
</evidence>
<proteinExistence type="predicted"/>
<sequence>MKVTVQIAGTIAYGLLDTTAGVIKLVGQYISTIPVIGPPIGNVFIAVADATQNVAYAVARATHVGPYSTSG</sequence>
<dbReference type="AlphaFoldDB" id="A0A6N4WGM9"/>
<accession>A0A6N4WGM9</accession>
<reference evidence="1 2" key="1">
    <citation type="journal article" date="2019" name="Emerg. Microbes Infect.">
        <title>Comprehensive subspecies identification of 175 nontuberculous mycobacteria species based on 7547 genomic profiles.</title>
        <authorList>
            <person name="Matsumoto Y."/>
            <person name="Kinjo T."/>
            <person name="Motooka D."/>
            <person name="Nabeya D."/>
            <person name="Jung N."/>
            <person name="Uechi K."/>
            <person name="Horii T."/>
            <person name="Iida T."/>
            <person name="Fujita J."/>
            <person name="Nakamura S."/>
        </authorList>
    </citation>
    <scope>NUCLEOTIDE SEQUENCE [LARGE SCALE GENOMIC DNA]</scope>
    <source>
        <strain evidence="1 2">JCM 30275</strain>
    </source>
</reference>
<protein>
    <submittedName>
        <fullName evidence="1">Uncharacterized protein</fullName>
    </submittedName>
</protein>
<keyword evidence="2" id="KW-1185">Reference proteome</keyword>
<dbReference type="KEGG" id="many:MANY_49100"/>
<dbReference type="RefSeq" id="WP_163806870.1">
    <property type="nucleotide sequence ID" value="NZ_AP022620.1"/>
</dbReference>
<dbReference type="EMBL" id="AP022620">
    <property type="protein sequence ID" value="BBZ79573.1"/>
    <property type="molecule type" value="Genomic_DNA"/>
</dbReference>
<evidence type="ECO:0000313" key="2">
    <source>
        <dbReference type="Proteomes" id="UP000467249"/>
    </source>
</evidence>
<dbReference type="Proteomes" id="UP000467249">
    <property type="component" value="Chromosome"/>
</dbReference>
<organism evidence="1 2">
    <name type="scientific">Mycolicibacterium anyangense</name>
    <dbReference type="NCBI Taxonomy" id="1431246"/>
    <lineage>
        <taxon>Bacteria</taxon>
        <taxon>Bacillati</taxon>
        <taxon>Actinomycetota</taxon>
        <taxon>Actinomycetes</taxon>
        <taxon>Mycobacteriales</taxon>
        <taxon>Mycobacteriaceae</taxon>
        <taxon>Mycolicibacterium</taxon>
    </lineage>
</organism>